<gene>
    <name evidence="1" type="ORF">KW868_00690</name>
</gene>
<reference evidence="1" key="1">
    <citation type="submission" date="2021-07" db="EMBL/GenBank/DDBJ databases">
        <authorList>
            <person name="Fernandez M."/>
            <person name="Pereira P."/>
            <person name="Torres Tejerizo G.A."/>
            <person name="Gonzalez P."/>
            <person name="Agostini E."/>
        </authorList>
    </citation>
    <scope>NUCLEOTIDE SEQUENCE</scope>
    <source>
        <strain evidence="1">SFC 500-1A</strain>
    </source>
</reference>
<comment type="caution">
    <text evidence="1">The sequence shown here is derived from an EMBL/GenBank/DDBJ whole genome shotgun (WGS) entry which is preliminary data.</text>
</comment>
<dbReference type="GO" id="GO:0000030">
    <property type="term" value="F:mannosyltransferase activity"/>
    <property type="evidence" value="ECO:0007669"/>
    <property type="project" value="TreeGrafter"/>
</dbReference>
<proteinExistence type="predicted"/>
<dbReference type="InterPro" id="IPR051706">
    <property type="entry name" value="Glycosyltransferase_domain"/>
</dbReference>
<dbReference type="RefSeq" id="WP_234622454.1">
    <property type="nucleotide sequence ID" value="NZ_JAHWXT010000001.1"/>
</dbReference>
<dbReference type="Gene3D" id="3.90.550.20">
    <property type="match status" value="1"/>
</dbReference>
<evidence type="ECO:0000313" key="1">
    <source>
        <dbReference type="EMBL" id="MCF0262991.1"/>
    </source>
</evidence>
<dbReference type="GO" id="GO:0016020">
    <property type="term" value="C:membrane"/>
    <property type="evidence" value="ECO:0007669"/>
    <property type="project" value="GOC"/>
</dbReference>
<dbReference type="SUPFAM" id="SSF53448">
    <property type="entry name" value="Nucleotide-diphospho-sugar transferases"/>
    <property type="match status" value="1"/>
</dbReference>
<dbReference type="Pfam" id="PF05704">
    <property type="entry name" value="Caps_synth"/>
    <property type="match status" value="1"/>
</dbReference>
<protein>
    <submittedName>
        <fullName evidence="1">Capsular polysaccharide synthesis protein</fullName>
    </submittedName>
</protein>
<dbReference type="GO" id="GO:0051999">
    <property type="term" value="P:mannosyl-inositol phosphorylceramide biosynthetic process"/>
    <property type="evidence" value="ECO:0007669"/>
    <property type="project" value="TreeGrafter"/>
</dbReference>
<organism evidence="1 2">
    <name type="scientific">Acinetobacter guillouiae</name>
    <name type="common">Acinetobacter genomosp. 11</name>
    <dbReference type="NCBI Taxonomy" id="106649"/>
    <lineage>
        <taxon>Bacteria</taxon>
        <taxon>Pseudomonadati</taxon>
        <taxon>Pseudomonadota</taxon>
        <taxon>Gammaproteobacteria</taxon>
        <taxon>Moraxellales</taxon>
        <taxon>Moraxellaceae</taxon>
        <taxon>Acinetobacter</taxon>
    </lineage>
</organism>
<dbReference type="PANTHER" id="PTHR32385:SF15">
    <property type="entry name" value="INOSITOL PHOSPHOCERAMIDE MANNOSYLTRANSFERASE 1"/>
    <property type="match status" value="1"/>
</dbReference>
<dbReference type="InterPro" id="IPR008441">
    <property type="entry name" value="AfumC-like_glycosyl_Trfase"/>
</dbReference>
<dbReference type="EMBL" id="JAHWXT010000001">
    <property type="protein sequence ID" value="MCF0262991.1"/>
    <property type="molecule type" value="Genomic_DNA"/>
</dbReference>
<dbReference type="Proteomes" id="UP000887320">
    <property type="component" value="Unassembled WGS sequence"/>
</dbReference>
<accession>A0A8X8KDQ0</accession>
<dbReference type="PANTHER" id="PTHR32385">
    <property type="entry name" value="MANNOSYL PHOSPHORYLINOSITOL CERAMIDE SYNTHASE"/>
    <property type="match status" value="1"/>
</dbReference>
<name>A0A8X8KDQ0_ACIGI</name>
<dbReference type="AlphaFoldDB" id="A0A8X8KDQ0"/>
<sequence>MKIFKKLFYLAKFHMMYYYKIRHTNQKIDNYAGQLIFNPVATPIELPKKIWMYWEGDFPEFVEKCIQNTQAKNPSYQVCVLNPGNVSQYSDIDFSLLMNATPQQKADLLRFDLLYRHGGIWLDASIIVYENLDWISELMQKNQTECFSYYRKKNTTQIDYPVLENWLLATVQNNTFFKYWYDELYVAIQQTPKRYVENIRNTQENSKDIFQRIGNLEYLVAYVACQKILRRSFPSITLINCDENALFYQVKNQWVKEKILIDFAINYPPAEAPRLLKLAGKERKTLSHYFSKKMYFEGSFLDIS</sequence>
<evidence type="ECO:0000313" key="2">
    <source>
        <dbReference type="Proteomes" id="UP000887320"/>
    </source>
</evidence>
<dbReference type="InterPro" id="IPR029044">
    <property type="entry name" value="Nucleotide-diphossugar_trans"/>
</dbReference>